<evidence type="ECO:0000313" key="1">
    <source>
        <dbReference type="EMBL" id="KAL2828038.1"/>
    </source>
</evidence>
<protein>
    <submittedName>
        <fullName evidence="1">Uncharacterized protein</fullName>
    </submittedName>
</protein>
<proteinExistence type="predicted"/>
<name>A0ABR4IJV3_9EURO</name>
<evidence type="ECO:0000313" key="2">
    <source>
        <dbReference type="Proteomes" id="UP001610335"/>
    </source>
</evidence>
<organism evidence="1 2">
    <name type="scientific">Aspergillus cavernicola</name>
    <dbReference type="NCBI Taxonomy" id="176166"/>
    <lineage>
        <taxon>Eukaryota</taxon>
        <taxon>Fungi</taxon>
        <taxon>Dikarya</taxon>
        <taxon>Ascomycota</taxon>
        <taxon>Pezizomycotina</taxon>
        <taxon>Eurotiomycetes</taxon>
        <taxon>Eurotiomycetidae</taxon>
        <taxon>Eurotiales</taxon>
        <taxon>Aspergillaceae</taxon>
        <taxon>Aspergillus</taxon>
        <taxon>Aspergillus subgen. Nidulantes</taxon>
    </lineage>
</organism>
<gene>
    <name evidence="1" type="ORF">BDW59DRAFT_143678</name>
</gene>
<accession>A0ABR4IJV3</accession>
<dbReference type="Proteomes" id="UP001610335">
    <property type="component" value="Unassembled WGS sequence"/>
</dbReference>
<reference evidence="1 2" key="1">
    <citation type="submission" date="2024-07" db="EMBL/GenBank/DDBJ databases">
        <title>Section-level genome sequencing and comparative genomics of Aspergillus sections Usti and Cavernicolus.</title>
        <authorList>
            <consortium name="Lawrence Berkeley National Laboratory"/>
            <person name="Nybo J.L."/>
            <person name="Vesth T.C."/>
            <person name="Theobald S."/>
            <person name="Frisvad J.C."/>
            <person name="Larsen T.O."/>
            <person name="Kjaerboelling I."/>
            <person name="Rothschild-Mancinelli K."/>
            <person name="Lyhne E.K."/>
            <person name="Kogle M.E."/>
            <person name="Barry K."/>
            <person name="Clum A."/>
            <person name="Na H."/>
            <person name="Ledsgaard L."/>
            <person name="Lin J."/>
            <person name="Lipzen A."/>
            <person name="Kuo A."/>
            <person name="Riley R."/>
            <person name="Mondo S."/>
            <person name="LaButti K."/>
            <person name="Haridas S."/>
            <person name="Pangalinan J."/>
            <person name="Salamov A.A."/>
            <person name="Simmons B.A."/>
            <person name="Magnuson J.K."/>
            <person name="Chen J."/>
            <person name="Drula E."/>
            <person name="Henrissat B."/>
            <person name="Wiebenga A."/>
            <person name="Lubbers R.J."/>
            <person name="Gomes A.C."/>
            <person name="Makela M.R."/>
            <person name="Stajich J."/>
            <person name="Grigoriev I.V."/>
            <person name="Mortensen U.H."/>
            <person name="De vries R.P."/>
            <person name="Baker S.E."/>
            <person name="Andersen M.R."/>
        </authorList>
    </citation>
    <scope>NUCLEOTIDE SEQUENCE [LARGE SCALE GENOMIC DNA]</scope>
    <source>
        <strain evidence="1 2">CBS 600.67</strain>
    </source>
</reference>
<keyword evidence="2" id="KW-1185">Reference proteome</keyword>
<comment type="caution">
    <text evidence="1">The sequence shown here is derived from an EMBL/GenBank/DDBJ whole genome shotgun (WGS) entry which is preliminary data.</text>
</comment>
<dbReference type="EMBL" id="JBFXLS010000022">
    <property type="protein sequence ID" value="KAL2828038.1"/>
    <property type="molecule type" value="Genomic_DNA"/>
</dbReference>
<sequence length="103" mass="11621">MNAMKLVLLLPNAPAPPPPSVPISGDDSAIAWYMMLGVWSLGNYAFCKVKLCIQKHNTRVCDYVHKQQPKFRLPDILYQAESNGRTYLFLSRVPGRTLALDEE</sequence>